<evidence type="ECO:0000313" key="1">
    <source>
        <dbReference type="Proteomes" id="UP000887565"/>
    </source>
</evidence>
<reference evidence="2" key="1">
    <citation type="submission" date="2022-11" db="UniProtKB">
        <authorList>
            <consortium name="WormBaseParasite"/>
        </authorList>
    </citation>
    <scope>IDENTIFICATION</scope>
</reference>
<proteinExistence type="predicted"/>
<dbReference type="AlphaFoldDB" id="A0A915IMU9"/>
<organism evidence="1 2">
    <name type="scientific">Romanomermis culicivorax</name>
    <name type="common">Nematode worm</name>
    <dbReference type="NCBI Taxonomy" id="13658"/>
    <lineage>
        <taxon>Eukaryota</taxon>
        <taxon>Metazoa</taxon>
        <taxon>Ecdysozoa</taxon>
        <taxon>Nematoda</taxon>
        <taxon>Enoplea</taxon>
        <taxon>Dorylaimia</taxon>
        <taxon>Mermithida</taxon>
        <taxon>Mermithoidea</taxon>
        <taxon>Mermithidae</taxon>
        <taxon>Romanomermis</taxon>
    </lineage>
</organism>
<evidence type="ECO:0000313" key="2">
    <source>
        <dbReference type="WBParaSite" id="nRc.2.0.1.t14778-RA"/>
    </source>
</evidence>
<protein>
    <submittedName>
        <fullName evidence="2">Uncharacterized protein</fullName>
    </submittedName>
</protein>
<dbReference type="WBParaSite" id="nRc.2.0.1.t14778-RA">
    <property type="protein sequence ID" value="nRc.2.0.1.t14778-RA"/>
    <property type="gene ID" value="nRc.2.0.1.g14778"/>
</dbReference>
<keyword evidence="1" id="KW-1185">Reference proteome</keyword>
<sequence length="169" mass="18650">MTNTHFITLKGSLDGAGAVPPLANVGVFVTIPTTAQQKWPGSGPLDRLQLQSYGGMLYVTIQHPSPLGATKGPPDTVTNVEGLSGWRRSCPITGQCRCICDHPDHGSTKMRRVRDPEIGYINPTGRMLYVTIQQIQFKLPFLISIVSHDQRLKHAEMLKNYTGDYGYLK</sequence>
<accession>A0A915IMU9</accession>
<name>A0A915IMU9_ROMCU</name>
<dbReference type="Proteomes" id="UP000887565">
    <property type="component" value="Unplaced"/>
</dbReference>